<sequence length="142" mass="15391">MVDRGGQYEPRQALAGERGDEAAESGLGQLDPVGPGQEIVGVVDRGGQYEPRQALAGERGGVAKGLLLFRRQAEVEATSQSLGHVRNVDVLRRRLIGVDAARSVSPWRPNEVLLFPTFAHRHSERVRLVGVTQFRGLGAQSD</sequence>
<name>A0A654TQ05_MYCTX</name>
<dbReference type="AlphaFoldDB" id="A0A654TQ05"/>
<organism evidence="2 3">
    <name type="scientific">Mycobacterium tuberculosis</name>
    <dbReference type="NCBI Taxonomy" id="1773"/>
    <lineage>
        <taxon>Bacteria</taxon>
        <taxon>Bacillati</taxon>
        <taxon>Actinomycetota</taxon>
        <taxon>Actinomycetes</taxon>
        <taxon>Mycobacteriales</taxon>
        <taxon>Mycobacteriaceae</taxon>
        <taxon>Mycobacterium</taxon>
        <taxon>Mycobacterium tuberculosis complex</taxon>
    </lineage>
</organism>
<dbReference type="EMBL" id="CFOH01000556">
    <property type="protein sequence ID" value="CFE60977.1"/>
    <property type="molecule type" value="Genomic_DNA"/>
</dbReference>
<evidence type="ECO:0000313" key="3">
    <source>
        <dbReference type="Proteomes" id="UP000046947"/>
    </source>
</evidence>
<evidence type="ECO:0000256" key="1">
    <source>
        <dbReference type="SAM" id="MobiDB-lite"/>
    </source>
</evidence>
<evidence type="ECO:0000313" key="2">
    <source>
        <dbReference type="EMBL" id="CFE60977.1"/>
    </source>
</evidence>
<proteinExistence type="predicted"/>
<feature type="region of interest" description="Disordered" evidence="1">
    <location>
        <begin position="1"/>
        <end position="36"/>
    </location>
</feature>
<reference evidence="2 3" key="1">
    <citation type="submission" date="2015-03" db="EMBL/GenBank/DDBJ databases">
        <authorList>
            <consortium name="Pathogen Informatics"/>
        </authorList>
    </citation>
    <scope>NUCLEOTIDE SEQUENCE [LARGE SCALE GENOMIC DNA]</scope>
    <source>
        <strain evidence="2 3">H09601792</strain>
    </source>
</reference>
<gene>
    <name evidence="2" type="ORF">ERS007688_02928</name>
</gene>
<dbReference type="Proteomes" id="UP000046947">
    <property type="component" value="Unassembled WGS sequence"/>
</dbReference>
<accession>A0A654TQ05</accession>
<protein>
    <submittedName>
        <fullName evidence="2">Uncharacterized protein</fullName>
    </submittedName>
</protein>